<evidence type="ECO:0000256" key="1">
    <source>
        <dbReference type="SAM" id="MobiDB-lite"/>
    </source>
</evidence>
<dbReference type="Proteomes" id="UP000317646">
    <property type="component" value="Unassembled WGS sequence"/>
</dbReference>
<feature type="compositionally biased region" description="Low complexity" evidence="1">
    <location>
        <begin position="53"/>
        <end position="63"/>
    </location>
</feature>
<reference evidence="2 3" key="1">
    <citation type="journal article" date="2019" name="Environ. Microbiol.">
        <title>Species interactions and distinct microbial communities in high Arctic permafrost affected cryosols are associated with the CH4 and CO2 gas fluxes.</title>
        <authorList>
            <person name="Altshuler I."/>
            <person name="Hamel J."/>
            <person name="Turney S."/>
            <person name="Magnuson E."/>
            <person name="Levesque R."/>
            <person name="Greer C."/>
            <person name="Whyte L.G."/>
        </authorList>
    </citation>
    <scope>NUCLEOTIDE SEQUENCE [LARGE SCALE GENOMIC DNA]</scope>
    <source>
        <strain evidence="2 3">S9.2P</strain>
    </source>
</reference>
<organism evidence="2 3">
    <name type="scientific">Hymenobacter nivis</name>
    <dbReference type="NCBI Taxonomy" id="1850093"/>
    <lineage>
        <taxon>Bacteria</taxon>
        <taxon>Pseudomonadati</taxon>
        <taxon>Bacteroidota</taxon>
        <taxon>Cytophagia</taxon>
        <taxon>Cytophagales</taxon>
        <taxon>Hymenobacteraceae</taxon>
        <taxon>Hymenobacter</taxon>
    </lineage>
</organism>
<feature type="region of interest" description="Disordered" evidence="1">
    <location>
        <begin position="1"/>
        <end position="34"/>
    </location>
</feature>
<evidence type="ECO:0000313" key="3">
    <source>
        <dbReference type="Proteomes" id="UP000317646"/>
    </source>
</evidence>
<feature type="region of interest" description="Disordered" evidence="1">
    <location>
        <begin position="50"/>
        <end position="88"/>
    </location>
</feature>
<dbReference type="AlphaFoldDB" id="A0A502H0Z0"/>
<feature type="compositionally biased region" description="Low complexity" evidence="1">
    <location>
        <begin position="25"/>
        <end position="34"/>
    </location>
</feature>
<protein>
    <submittedName>
        <fullName evidence="2">Uncharacterized protein</fullName>
    </submittedName>
</protein>
<accession>A0A502H0Z0</accession>
<sequence>MGTRRPASRRAADRASGRGAGAGRPAGPPECAGAAAARHRPGAFGCAAHRACRPWGPGRSGPRSWRRPLRGSPAPGPQGTPDGCAPPG</sequence>
<gene>
    <name evidence="2" type="ORF">EAH73_04600</name>
</gene>
<keyword evidence="3" id="KW-1185">Reference proteome</keyword>
<proteinExistence type="predicted"/>
<comment type="caution">
    <text evidence="2">The sequence shown here is derived from an EMBL/GenBank/DDBJ whole genome shotgun (WGS) entry which is preliminary data.</text>
</comment>
<dbReference type="EMBL" id="RCYZ01000002">
    <property type="protein sequence ID" value="TPG67026.1"/>
    <property type="molecule type" value="Genomic_DNA"/>
</dbReference>
<evidence type="ECO:0000313" key="2">
    <source>
        <dbReference type="EMBL" id="TPG67026.1"/>
    </source>
</evidence>
<feature type="compositionally biased region" description="Pro residues" evidence="1">
    <location>
        <begin position="74"/>
        <end position="88"/>
    </location>
</feature>
<name>A0A502H0Z0_9BACT</name>